<name>A0ABW5V6N4_9BACI</name>
<gene>
    <name evidence="1" type="ORF">ACFSUO_11900</name>
</gene>
<dbReference type="EMBL" id="JBHUNA010000024">
    <property type="protein sequence ID" value="MFD2761656.1"/>
    <property type="molecule type" value="Genomic_DNA"/>
</dbReference>
<keyword evidence="2" id="KW-1185">Reference proteome</keyword>
<dbReference type="Proteomes" id="UP001597502">
    <property type="component" value="Unassembled WGS sequence"/>
</dbReference>
<evidence type="ECO:0000313" key="1">
    <source>
        <dbReference type="EMBL" id="MFD2761656.1"/>
    </source>
</evidence>
<organism evidence="1 2">
    <name type="scientific">Lentibacillus juripiscarius</name>
    <dbReference type="NCBI Taxonomy" id="257446"/>
    <lineage>
        <taxon>Bacteria</taxon>
        <taxon>Bacillati</taxon>
        <taxon>Bacillota</taxon>
        <taxon>Bacilli</taxon>
        <taxon>Bacillales</taxon>
        <taxon>Bacillaceae</taxon>
        <taxon>Lentibacillus</taxon>
    </lineage>
</organism>
<reference evidence="2" key="1">
    <citation type="journal article" date="2019" name="Int. J. Syst. Evol. Microbiol.">
        <title>The Global Catalogue of Microorganisms (GCM) 10K type strain sequencing project: providing services to taxonomists for standard genome sequencing and annotation.</title>
        <authorList>
            <consortium name="The Broad Institute Genomics Platform"/>
            <consortium name="The Broad Institute Genome Sequencing Center for Infectious Disease"/>
            <person name="Wu L."/>
            <person name="Ma J."/>
        </authorList>
    </citation>
    <scope>NUCLEOTIDE SEQUENCE [LARGE SCALE GENOMIC DNA]</scope>
    <source>
        <strain evidence="2">TISTR 1535</strain>
    </source>
</reference>
<protein>
    <submittedName>
        <fullName evidence="1">Sporulation protein</fullName>
    </submittedName>
</protein>
<accession>A0ABW5V6N4</accession>
<sequence>MRVIIIDNTLHYLRESLANTSEQDMTKQLIEKLQTTEFSDEEEFVKSLDEEEIAYLDSVVEKELNYARNANDEVRAGQLLEVYEQLF</sequence>
<proteinExistence type="predicted"/>
<comment type="caution">
    <text evidence="1">The sequence shown here is derived from an EMBL/GenBank/DDBJ whole genome shotgun (WGS) entry which is preliminary data.</text>
</comment>
<dbReference type="RefSeq" id="WP_382394368.1">
    <property type="nucleotide sequence ID" value="NZ_JBHUNA010000024.1"/>
</dbReference>
<dbReference type="InterPro" id="IPR020255">
    <property type="entry name" value="CsgA"/>
</dbReference>
<evidence type="ECO:0000313" key="2">
    <source>
        <dbReference type="Proteomes" id="UP001597502"/>
    </source>
</evidence>
<dbReference type="Pfam" id="PF17334">
    <property type="entry name" value="CsgA"/>
    <property type="match status" value="1"/>
</dbReference>